<keyword evidence="4" id="KW-0539">Nucleus</keyword>
<evidence type="ECO:0000256" key="5">
    <source>
        <dbReference type="PROSITE-ProRule" id="PRU00176"/>
    </source>
</evidence>
<dbReference type="PANTHER" id="PTHR48030:SF3">
    <property type="entry name" value="SPLICING FACTOR 3B SUBUNIT 4"/>
    <property type="match status" value="1"/>
</dbReference>
<dbReference type="GO" id="GO:0005730">
    <property type="term" value="C:nucleolus"/>
    <property type="evidence" value="ECO:0007669"/>
    <property type="project" value="TreeGrafter"/>
</dbReference>
<dbReference type="Proteomes" id="UP001295684">
    <property type="component" value="Unassembled WGS sequence"/>
</dbReference>
<dbReference type="InterPro" id="IPR012677">
    <property type="entry name" value="Nucleotide-bd_a/b_plait_sf"/>
</dbReference>
<evidence type="ECO:0000256" key="4">
    <source>
        <dbReference type="ARBA" id="ARBA00023242"/>
    </source>
</evidence>
<feature type="region of interest" description="Disordered" evidence="6">
    <location>
        <begin position="188"/>
        <end position="317"/>
    </location>
</feature>
<feature type="domain" description="RRM" evidence="7">
    <location>
        <begin position="21"/>
        <end position="99"/>
    </location>
</feature>
<name>A0AAD1XNM2_EUPCR</name>
<dbReference type="CDD" id="cd12334">
    <property type="entry name" value="RRM1_SF3B4"/>
    <property type="match status" value="1"/>
</dbReference>
<keyword evidence="2" id="KW-0677">Repeat</keyword>
<dbReference type="PANTHER" id="PTHR48030">
    <property type="entry name" value="SPLICING FACTOR 3B SUBUNIT 4"/>
    <property type="match status" value="1"/>
</dbReference>
<evidence type="ECO:0000256" key="2">
    <source>
        <dbReference type="ARBA" id="ARBA00022737"/>
    </source>
</evidence>
<dbReference type="SMART" id="SM00360">
    <property type="entry name" value="RRM"/>
    <property type="match status" value="2"/>
</dbReference>
<feature type="compositionally biased region" description="Pro residues" evidence="6">
    <location>
        <begin position="305"/>
        <end position="317"/>
    </location>
</feature>
<feature type="compositionally biased region" description="Polar residues" evidence="6">
    <location>
        <begin position="207"/>
        <end position="217"/>
    </location>
</feature>
<evidence type="ECO:0000313" key="9">
    <source>
        <dbReference type="Proteomes" id="UP001295684"/>
    </source>
</evidence>
<keyword evidence="9" id="KW-1185">Reference proteome</keyword>
<organism evidence="8 9">
    <name type="scientific">Euplotes crassus</name>
    <dbReference type="NCBI Taxonomy" id="5936"/>
    <lineage>
        <taxon>Eukaryota</taxon>
        <taxon>Sar</taxon>
        <taxon>Alveolata</taxon>
        <taxon>Ciliophora</taxon>
        <taxon>Intramacronucleata</taxon>
        <taxon>Spirotrichea</taxon>
        <taxon>Hypotrichia</taxon>
        <taxon>Euplotida</taxon>
        <taxon>Euplotidae</taxon>
        <taxon>Moneuplotes</taxon>
    </lineage>
</organism>
<dbReference type="InterPro" id="IPR034158">
    <property type="entry name" value="SF3B4_RRM1"/>
</dbReference>
<dbReference type="GO" id="GO:0000398">
    <property type="term" value="P:mRNA splicing, via spliceosome"/>
    <property type="evidence" value="ECO:0007669"/>
    <property type="project" value="UniProtKB-ARBA"/>
</dbReference>
<accession>A0AAD1XNM2</accession>
<keyword evidence="3 5" id="KW-0694">RNA-binding</keyword>
<evidence type="ECO:0000256" key="1">
    <source>
        <dbReference type="ARBA" id="ARBA00004123"/>
    </source>
</evidence>
<dbReference type="InterPro" id="IPR035979">
    <property type="entry name" value="RBD_domain_sf"/>
</dbReference>
<proteinExistence type="predicted"/>
<dbReference type="PRINTS" id="PR01217">
    <property type="entry name" value="PRICHEXTENSN"/>
</dbReference>
<evidence type="ECO:0000256" key="6">
    <source>
        <dbReference type="SAM" id="MobiDB-lite"/>
    </source>
</evidence>
<dbReference type="InterPro" id="IPR052084">
    <property type="entry name" value="SF3B4_spliceosome_assoc"/>
</dbReference>
<dbReference type="PROSITE" id="PS50102">
    <property type="entry name" value="RRM"/>
    <property type="match status" value="2"/>
</dbReference>
<dbReference type="GO" id="GO:0003723">
    <property type="term" value="F:RNA binding"/>
    <property type="evidence" value="ECO:0007669"/>
    <property type="project" value="UniProtKB-UniRule"/>
</dbReference>
<dbReference type="GO" id="GO:0071011">
    <property type="term" value="C:precatalytic spliceosome"/>
    <property type="evidence" value="ECO:0007669"/>
    <property type="project" value="TreeGrafter"/>
</dbReference>
<feature type="compositionally biased region" description="Basic and acidic residues" evidence="6">
    <location>
        <begin position="188"/>
        <end position="197"/>
    </location>
</feature>
<dbReference type="SUPFAM" id="SSF54928">
    <property type="entry name" value="RNA-binding domain, RBD"/>
    <property type="match status" value="1"/>
</dbReference>
<dbReference type="GO" id="GO:0097525">
    <property type="term" value="C:spliceosomal snRNP complex"/>
    <property type="evidence" value="ECO:0007669"/>
    <property type="project" value="UniProtKB-ARBA"/>
</dbReference>
<evidence type="ECO:0000259" key="7">
    <source>
        <dbReference type="PROSITE" id="PS50102"/>
    </source>
</evidence>
<feature type="compositionally biased region" description="Pro residues" evidence="6">
    <location>
        <begin position="225"/>
        <end position="293"/>
    </location>
</feature>
<sequence length="317" mass="34359">MNNTLMNTILLHPLFERNQEATVYVGKLDSKVNEELLWELFIQCGPVMNVHIPRDKITNEHQNYGFVEFKNEEDADYAIKIMHMIRLFGKPIHVNKASQDKRTQEVGANLFVGNLTPEVDEKSLKDVFSSFGIVLSTRIMRDPETGISKGYGFVNYDNFESADMAINTMNGQYISGQPVDVSYAYKRDTKGERHGSTAERIIASKKANATSGIPSGNSEDRKRPPMPPSGPPPMPSRGAPPMPPSGAPPPMPPTGAPPMPPSGMPPMPPSSAPPAPSGPPPMGMYHPMPPPGAPGRGPSGDRRAAPPPPPGAPPSYY</sequence>
<dbReference type="FunFam" id="3.30.70.330:FF:000895">
    <property type="entry name" value="Hsh49p"/>
    <property type="match status" value="1"/>
</dbReference>
<comment type="caution">
    <text evidence="8">The sequence shown here is derived from an EMBL/GenBank/DDBJ whole genome shotgun (WGS) entry which is preliminary data.</text>
</comment>
<dbReference type="EMBL" id="CAMPGE010017340">
    <property type="protein sequence ID" value="CAI2375834.1"/>
    <property type="molecule type" value="Genomic_DNA"/>
</dbReference>
<gene>
    <name evidence="8" type="ORF">ECRASSUSDP1_LOCUS17199</name>
</gene>
<dbReference type="GO" id="GO:0048026">
    <property type="term" value="P:positive regulation of mRNA splicing, via spliceosome"/>
    <property type="evidence" value="ECO:0007669"/>
    <property type="project" value="TreeGrafter"/>
</dbReference>
<evidence type="ECO:0000313" key="8">
    <source>
        <dbReference type="EMBL" id="CAI2375834.1"/>
    </source>
</evidence>
<comment type="subcellular location">
    <subcellularLocation>
        <location evidence="1">Nucleus</location>
    </subcellularLocation>
</comment>
<dbReference type="FunFam" id="3.30.70.330:FF:000121">
    <property type="entry name" value="Splicing factor 3b subunit 4"/>
    <property type="match status" value="1"/>
</dbReference>
<dbReference type="AlphaFoldDB" id="A0AAD1XNM2"/>
<evidence type="ECO:0000256" key="3">
    <source>
        <dbReference type="ARBA" id="ARBA00022884"/>
    </source>
</evidence>
<reference evidence="8" key="1">
    <citation type="submission" date="2023-07" db="EMBL/GenBank/DDBJ databases">
        <authorList>
            <consortium name="AG Swart"/>
            <person name="Singh M."/>
            <person name="Singh A."/>
            <person name="Seah K."/>
            <person name="Emmerich C."/>
        </authorList>
    </citation>
    <scope>NUCLEOTIDE SEQUENCE</scope>
    <source>
        <strain evidence="8">DP1</strain>
    </source>
</reference>
<dbReference type="Gene3D" id="3.30.70.330">
    <property type="match status" value="2"/>
</dbReference>
<feature type="domain" description="RRM" evidence="7">
    <location>
        <begin position="108"/>
        <end position="186"/>
    </location>
</feature>
<dbReference type="InterPro" id="IPR000504">
    <property type="entry name" value="RRM_dom"/>
</dbReference>
<protein>
    <recommendedName>
        <fullName evidence="7">RRM domain-containing protein</fullName>
    </recommendedName>
</protein>
<dbReference type="Pfam" id="PF00076">
    <property type="entry name" value="RRM_1"/>
    <property type="match status" value="2"/>
</dbReference>